<gene>
    <name evidence="2" type="ORF">H8L09_17005</name>
</gene>
<proteinExistence type="predicted"/>
<evidence type="ECO:0000256" key="1">
    <source>
        <dbReference type="SAM" id="MobiDB-lite"/>
    </source>
</evidence>
<sequence>MDMNQIKSLLRAHAFHISRVKGWCTEGEGQPFYKAWLHAEQLLRLDMLIIEHRKAFATNWQPLLGKDALNHLLFARTGWMPTQIEQLSFADILLVLHEDLIGVQIPPEALELPDSVTSGMAYEIHSQEPYRTELPPCSEDEWDPTRSEIAQGLRKHP</sequence>
<dbReference type="EMBL" id="JACNQW010000010">
    <property type="protein sequence ID" value="MBC5047055.1"/>
    <property type="molecule type" value="Genomic_DNA"/>
</dbReference>
<reference evidence="2" key="1">
    <citation type="submission" date="2020-08" db="EMBL/GenBank/DDBJ databases">
        <title>Genomic evolution and epidemiology of Klebsiella pneumoniae from a major hospital in Beijing, China, over a fifteen-year period: dissemination of known and novel high-risk clones.</title>
        <authorList>
            <person name="Palmieri M."/>
        </authorList>
    </citation>
    <scope>NUCLEOTIDE SEQUENCE</scope>
    <source>
        <strain evidence="2">K7050</strain>
    </source>
</reference>
<protein>
    <submittedName>
        <fullName evidence="2">Uncharacterized protein</fullName>
    </submittedName>
</protein>
<evidence type="ECO:0000313" key="3">
    <source>
        <dbReference type="Proteomes" id="UP000646540"/>
    </source>
</evidence>
<dbReference type="InterPro" id="IPR059241">
    <property type="entry name" value="SfIV_phage_associated"/>
</dbReference>
<dbReference type="AlphaFoldDB" id="A0A8I0A4P1"/>
<name>A0A8I0A4P1_9ENTR</name>
<organism evidence="2 3">
    <name type="scientific">Klebsiella quasipneumoniae</name>
    <dbReference type="NCBI Taxonomy" id="1463165"/>
    <lineage>
        <taxon>Bacteria</taxon>
        <taxon>Pseudomonadati</taxon>
        <taxon>Pseudomonadota</taxon>
        <taxon>Gammaproteobacteria</taxon>
        <taxon>Enterobacterales</taxon>
        <taxon>Enterobacteriaceae</taxon>
        <taxon>Klebsiella/Raoultella group</taxon>
        <taxon>Klebsiella</taxon>
        <taxon>Klebsiella pneumoniae complex</taxon>
    </lineage>
</organism>
<dbReference type="NCBIfam" id="NF033230">
    <property type="entry name" value="phage_region_01"/>
    <property type="match status" value="1"/>
</dbReference>
<dbReference type="RefSeq" id="WP_101839027.1">
    <property type="nucleotide sequence ID" value="NZ_BQUG01000011.1"/>
</dbReference>
<evidence type="ECO:0000313" key="2">
    <source>
        <dbReference type="EMBL" id="MBC5047055.1"/>
    </source>
</evidence>
<feature type="region of interest" description="Disordered" evidence="1">
    <location>
        <begin position="128"/>
        <end position="157"/>
    </location>
</feature>
<accession>A0A8I0A4P1</accession>
<dbReference type="Proteomes" id="UP000646540">
    <property type="component" value="Unassembled WGS sequence"/>
</dbReference>
<comment type="caution">
    <text evidence="2">The sequence shown here is derived from an EMBL/GenBank/DDBJ whole genome shotgun (WGS) entry which is preliminary data.</text>
</comment>